<accession>A0AAD8CPJ8</accession>
<sequence>MVWSQMFGIGALCFLSLISLVLYKVRGCHIRQDWKCNLYATEQENYEMELEAELVKSMLAFKKDQIKDIVMQFKEDLKTETNPSFDQCYEMMKPYATQGQHREDYFPI</sequence>
<feature type="transmembrane region" description="Helical" evidence="1">
    <location>
        <begin position="6"/>
        <end position="25"/>
    </location>
</feature>
<dbReference type="Proteomes" id="UP001230051">
    <property type="component" value="Unassembled WGS sequence"/>
</dbReference>
<comment type="caution">
    <text evidence="2">The sequence shown here is derived from an EMBL/GenBank/DDBJ whole genome shotgun (WGS) entry which is preliminary data.</text>
</comment>
<reference evidence="2" key="1">
    <citation type="submission" date="2022-02" db="EMBL/GenBank/DDBJ databases">
        <title>Atlantic sturgeon de novo genome assembly.</title>
        <authorList>
            <person name="Stock M."/>
            <person name="Klopp C."/>
            <person name="Guiguen Y."/>
            <person name="Cabau C."/>
            <person name="Parinello H."/>
            <person name="Santidrian Yebra-Pimentel E."/>
            <person name="Kuhl H."/>
            <person name="Dirks R.P."/>
            <person name="Guessner J."/>
            <person name="Wuertz S."/>
            <person name="Du K."/>
            <person name="Schartl M."/>
        </authorList>
    </citation>
    <scope>NUCLEOTIDE SEQUENCE</scope>
    <source>
        <strain evidence="2">STURGEONOMICS-FGT-2020</strain>
        <tissue evidence="2">Whole blood</tissue>
    </source>
</reference>
<protein>
    <submittedName>
        <fullName evidence="2">Uncharacterized protein</fullName>
    </submittedName>
</protein>
<dbReference type="EMBL" id="JAGXEW010000032">
    <property type="protein sequence ID" value="KAK1155303.1"/>
    <property type="molecule type" value="Genomic_DNA"/>
</dbReference>
<keyword evidence="1" id="KW-0812">Transmembrane</keyword>
<proteinExistence type="predicted"/>
<gene>
    <name evidence="2" type="ORF">AOXY_G27758</name>
</gene>
<name>A0AAD8CPJ8_ACIOX</name>
<evidence type="ECO:0000313" key="2">
    <source>
        <dbReference type="EMBL" id="KAK1155303.1"/>
    </source>
</evidence>
<keyword evidence="1" id="KW-1133">Transmembrane helix</keyword>
<evidence type="ECO:0000313" key="3">
    <source>
        <dbReference type="Proteomes" id="UP001230051"/>
    </source>
</evidence>
<keyword evidence="3" id="KW-1185">Reference proteome</keyword>
<evidence type="ECO:0000256" key="1">
    <source>
        <dbReference type="SAM" id="Phobius"/>
    </source>
</evidence>
<dbReference type="AlphaFoldDB" id="A0AAD8CPJ8"/>
<keyword evidence="1" id="KW-0472">Membrane</keyword>
<organism evidence="2 3">
    <name type="scientific">Acipenser oxyrinchus oxyrinchus</name>
    <dbReference type="NCBI Taxonomy" id="40147"/>
    <lineage>
        <taxon>Eukaryota</taxon>
        <taxon>Metazoa</taxon>
        <taxon>Chordata</taxon>
        <taxon>Craniata</taxon>
        <taxon>Vertebrata</taxon>
        <taxon>Euteleostomi</taxon>
        <taxon>Actinopterygii</taxon>
        <taxon>Chondrostei</taxon>
        <taxon>Acipenseriformes</taxon>
        <taxon>Acipenseridae</taxon>
        <taxon>Acipenser</taxon>
    </lineage>
</organism>